<dbReference type="Proteomes" id="UP000284219">
    <property type="component" value="Unassembled WGS sequence"/>
</dbReference>
<name>A0A419SP21_9BACL</name>
<feature type="transmembrane region" description="Helical" evidence="1">
    <location>
        <begin position="9"/>
        <end position="33"/>
    </location>
</feature>
<proteinExistence type="predicted"/>
<sequence length="76" mass="8353">MITPAIIKIIFWIGLVICVVFSLSLILAGLTAYGGGVQVFIGILTLIFSPIIVRVQCELLIIVFKIHESLVELKNK</sequence>
<comment type="caution">
    <text evidence="2">The sequence shown here is derived from an EMBL/GenBank/DDBJ whole genome shotgun (WGS) entry which is preliminary data.</text>
</comment>
<keyword evidence="1" id="KW-0812">Transmembrane</keyword>
<gene>
    <name evidence="2" type="ORF">BEP19_02665</name>
</gene>
<dbReference type="InterPro" id="IPR025557">
    <property type="entry name" value="DUF4282"/>
</dbReference>
<evidence type="ECO:0000313" key="3">
    <source>
        <dbReference type="Proteomes" id="UP000284219"/>
    </source>
</evidence>
<dbReference type="AlphaFoldDB" id="A0A419SP21"/>
<organism evidence="2 3">
    <name type="scientific">Ammoniphilus oxalaticus</name>
    <dbReference type="NCBI Taxonomy" id="66863"/>
    <lineage>
        <taxon>Bacteria</taxon>
        <taxon>Bacillati</taxon>
        <taxon>Bacillota</taxon>
        <taxon>Bacilli</taxon>
        <taxon>Bacillales</taxon>
        <taxon>Paenibacillaceae</taxon>
        <taxon>Aneurinibacillus group</taxon>
        <taxon>Ammoniphilus</taxon>
    </lineage>
</organism>
<accession>A0A419SP21</accession>
<feature type="transmembrane region" description="Helical" evidence="1">
    <location>
        <begin position="39"/>
        <end position="64"/>
    </location>
</feature>
<protein>
    <recommendedName>
        <fullName evidence="4">DUF4282 domain-containing protein</fullName>
    </recommendedName>
</protein>
<dbReference type="Pfam" id="PF14110">
    <property type="entry name" value="DUF4282"/>
    <property type="match status" value="1"/>
</dbReference>
<evidence type="ECO:0008006" key="4">
    <source>
        <dbReference type="Google" id="ProtNLM"/>
    </source>
</evidence>
<dbReference type="EMBL" id="MCHY01000006">
    <property type="protein sequence ID" value="RKD26054.1"/>
    <property type="molecule type" value="Genomic_DNA"/>
</dbReference>
<dbReference type="OrthoDB" id="280522at2"/>
<evidence type="ECO:0000313" key="2">
    <source>
        <dbReference type="EMBL" id="RKD26054.1"/>
    </source>
</evidence>
<reference evidence="2 3" key="1">
    <citation type="submission" date="2016-08" db="EMBL/GenBank/DDBJ databases">
        <title>Novel Firmicute Genomes.</title>
        <authorList>
            <person name="Poppleton D.I."/>
            <person name="Gribaldo S."/>
        </authorList>
    </citation>
    <scope>NUCLEOTIDE SEQUENCE [LARGE SCALE GENOMIC DNA]</scope>
    <source>
        <strain evidence="2 3">RAOx-1</strain>
    </source>
</reference>
<keyword evidence="3" id="KW-1185">Reference proteome</keyword>
<evidence type="ECO:0000256" key="1">
    <source>
        <dbReference type="SAM" id="Phobius"/>
    </source>
</evidence>
<keyword evidence="1" id="KW-0472">Membrane</keyword>
<keyword evidence="1" id="KW-1133">Transmembrane helix</keyword>